<dbReference type="InterPro" id="IPR010982">
    <property type="entry name" value="Lambda_DNA-bd_dom_sf"/>
</dbReference>
<dbReference type="AlphaFoldDB" id="A0A3D4VES4"/>
<name>A0A3D4VES4_9BACT</name>
<dbReference type="Gene3D" id="1.10.260.40">
    <property type="entry name" value="lambda repressor-like DNA-binding domains"/>
    <property type="match status" value="1"/>
</dbReference>
<sequence length="110" mass="12027">MRKIKQKALEAKGWRVGSAEEFLELAPEEIAFVELKLRLSDALKARREKLKLSQGAVAKQLRSSQSRVAKMESGEASVSLDLLVRALVSLGATTNDLAKAIQSKKKHVAA</sequence>
<dbReference type="SMART" id="SM00530">
    <property type="entry name" value="HTH_XRE"/>
    <property type="match status" value="1"/>
</dbReference>
<feature type="domain" description="HTH cro/C1-type" evidence="1">
    <location>
        <begin position="43"/>
        <end position="97"/>
    </location>
</feature>
<evidence type="ECO:0000259" key="1">
    <source>
        <dbReference type="PROSITE" id="PS50943"/>
    </source>
</evidence>
<dbReference type="OMA" id="AYIEMKL"/>
<proteinExistence type="predicted"/>
<dbReference type="InterPro" id="IPR001387">
    <property type="entry name" value="Cro/C1-type_HTH"/>
</dbReference>
<dbReference type="Pfam" id="PF13560">
    <property type="entry name" value="HTH_31"/>
    <property type="match status" value="1"/>
</dbReference>
<protein>
    <submittedName>
        <fullName evidence="2">XRE family transcriptional regulator</fullName>
    </submittedName>
</protein>
<dbReference type="EMBL" id="DPIY01000012">
    <property type="protein sequence ID" value="HCT58847.1"/>
    <property type="molecule type" value="Genomic_DNA"/>
</dbReference>
<evidence type="ECO:0000313" key="2">
    <source>
        <dbReference type="EMBL" id="HCT58847.1"/>
    </source>
</evidence>
<accession>A0A3D4VES4</accession>
<dbReference type="CDD" id="cd00093">
    <property type="entry name" value="HTH_XRE"/>
    <property type="match status" value="1"/>
</dbReference>
<comment type="caution">
    <text evidence="2">The sequence shown here is derived from an EMBL/GenBank/DDBJ whole genome shotgun (WGS) entry which is preliminary data.</text>
</comment>
<dbReference type="PROSITE" id="PS50943">
    <property type="entry name" value="HTH_CROC1"/>
    <property type="match status" value="1"/>
</dbReference>
<organism evidence="2 3">
    <name type="scientific">Gemmatimonas aurantiaca</name>
    <dbReference type="NCBI Taxonomy" id="173480"/>
    <lineage>
        <taxon>Bacteria</taxon>
        <taxon>Pseudomonadati</taxon>
        <taxon>Gemmatimonadota</taxon>
        <taxon>Gemmatimonadia</taxon>
        <taxon>Gemmatimonadales</taxon>
        <taxon>Gemmatimonadaceae</taxon>
        <taxon>Gemmatimonas</taxon>
    </lineage>
</organism>
<dbReference type="Proteomes" id="UP000264071">
    <property type="component" value="Unassembled WGS sequence"/>
</dbReference>
<reference evidence="2 3" key="1">
    <citation type="journal article" date="2018" name="Nat. Biotechnol.">
        <title>A standardized bacterial taxonomy based on genome phylogeny substantially revises the tree of life.</title>
        <authorList>
            <person name="Parks D.H."/>
            <person name="Chuvochina M."/>
            <person name="Waite D.W."/>
            <person name="Rinke C."/>
            <person name="Skarshewski A."/>
            <person name="Chaumeil P.A."/>
            <person name="Hugenholtz P."/>
        </authorList>
    </citation>
    <scope>NUCLEOTIDE SEQUENCE [LARGE SCALE GENOMIC DNA]</scope>
    <source>
        <strain evidence="2">UBA8844</strain>
    </source>
</reference>
<dbReference type="GO" id="GO:0003677">
    <property type="term" value="F:DNA binding"/>
    <property type="evidence" value="ECO:0007669"/>
    <property type="project" value="InterPro"/>
</dbReference>
<dbReference type="SUPFAM" id="SSF47413">
    <property type="entry name" value="lambda repressor-like DNA-binding domains"/>
    <property type="match status" value="1"/>
</dbReference>
<gene>
    <name evidence="2" type="ORF">DGD08_16730</name>
</gene>
<evidence type="ECO:0000313" key="3">
    <source>
        <dbReference type="Proteomes" id="UP000264071"/>
    </source>
</evidence>